<accession>A0A9P1FTM7</accession>
<proteinExistence type="predicted"/>
<feature type="domain" description="RRM" evidence="3">
    <location>
        <begin position="660"/>
        <end position="730"/>
    </location>
</feature>
<gene>
    <name evidence="4" type="ORF">C1SCF055_LOCUS16257</name>
</gene>
<dbReference type="InterPro" id="IPR036691">
    <property type="entry name" value="Endo/exonu/phosph_ase_sf"/>
</dbReference>
<dbReference type="PANTHER" id="PTHR12121:SF37">
    <property type="entry name" value="2',5'-PHOSPHODIESTERASE 12"/>
    <property type="match status" value="1"/>
</dbReference>
<dbReference type="PANTHER" id="PTHR12121">
    <property type="entry name" value="CARBON CATABOLITE REPRESSOR PROTEIN 4"/>
    <property type="match status" value="1"/>
</dbReference>
<dbReference type="InterPro" id="IPR005135">
    <property type="entry name" value="Endo/exonuclease/phosphatase"/>
</dbReference>
<organism evidence="4">
    <name type="scientific">Cladocopium goreaui</name>
    <dbReference type="NCBI Taxonomy" id="2562237"/>
    <lineage>
        <taxon>Eukaryota</taxon>
        <taxon>Sar</taxon>
        <taxon>Alveolata</taxon>
        <taxon>Dinophyceae</taxon>
        <taxon>Suessiales</taxon>
        <taxon>Symbiodiniaceae</taxon>
        <taxon>Cladocopium</taxon>
    </lineage>
</organism>
<feature type="compositionally biased region" description="Basic residues" evidence="2">
    <location>
        <begin position="1027"/>
        <end position="1036"/>
    </location>
</feature>
<dbReference type="EMBL" id="CAMXCT010001338">
    <property type="protein sequence ID" value="CAI3989164.1"/>
    <property type="molecule type" value="Genomic_DNA"/>
</dbReference>
<sequence>MAHLSRCSHAECSWSWQRDECGSGRTRRWQTVGAGAVYIPGAADEGCTLRVGCTPPSLAGTTYSQVSNPVIAGPPDDFRWTAFSTLRATRDIRIATYNVLADAFASTKQAKRDMFYYCAADVLSAGPRRQRILRDLLKIDADIVGLQEVDATQLAVLRPMTTLGWEHTHLKKSGASLDGCALFWRSSRFQCEAQMQWCLSGKLPGLDDKELRALEGHPTQVLLDKMTAVAQAVLLRDLQEDRLLLVANTHLYYHPKGNHIRLLQLYSLLKVLAQAATQAESEGQPVALVVLGDLNARKGNFGPTDKEEPPQAAYRLIRDGIIHADDSDWRHSTWMREEEQTKCICCQDKGSVPGIGTCPLCEGMGLNAWHESFSSTGVQALALELKLPWPLRDPNDHIEVTNFTGDFQECLDYTLIDTRCLRATRTFDPPPLERLRESIALPSEYFPSDHIPVVVEVTYSDLDLGTWGLKAIEALITKEALLTNHRILKNSKQDYTETQLREWLQGKGRFASSDRTDLTDPGSTELNGKGWVRFSSHEEAVGLLAAFAEEEEEGGVQGNWSLSERLQNSNLSDALQAQAEPIAIECGFTRLLLMGGGRSAQGAKWASSALVQGPLTFAVFAQGNVEKLKARLQALIEEALSNPSSFSGQSTASNFKPTSPCIMVKGFPRSWREQQVRLVFALFGGVGAVRFVVDSTGQRVAYVELKNRENMAKAVEQLHNTKVGDGELIEECVVSCELFGDALGGRRAVRRTIFLDELKMPKKPDVKPDNEDREVFMTGLPIKDFSEDQLRQWLEGFGQIEEVFLLRDVDRKLNAKGYVRFTSHRHAENCIQAQASEQDAEEGDVIAWWSQSERALRGAYGPNLHSTLASNDGRIFSHLLEGCEVRDVWMQSRLWPPKDPAAPAPQGKQVHFVATCTAKQLQEIHAALSAAVQGFHDRVRGDKLGEEGGSSSSFRPPQEPRPAWSTPTTGWSMAPPGPRPPPWPYYRDPYAPHRPPVPGAPGAPMWGWRPPGYGPPGPPPPGPPERKHSRSRRRRREKESAAAAPPNMGSVSAMAAEVTSDPKLQELIIKGEELVQRGQDLKDRGDRDGAYEKFYQGLQYLLKVMPGLGDANAPAVLALKSKIHGYLDETEKLKKSLDSKEGNQEAPRTALDDGDLTVEARIERGEALMQNGQRLAKSGKLGEASCLQLCFGDEEFGLFLET</sequence>
<dbReference type="EMBL" id="CAMXCT030001338">
    <property type="protein sequence ID" value="CAL4776476.1"/>
    <property type="molecule type" value="Genomic_DNA"/>
</dbReference>
<dbReference type="Gene3D" id="3.60.10.10">
    <property type="entry name" value="Endonuclease/exonuclease/phosphatase"/>
    <property type="match status" value="1"/>
</dbReference>
<evidence type="ECO:0000313" key="7">
    <source>
        <dbReference type="Proteomes" id="UP001152797"/>
    </source>
</evidence>
<feature type="compositionally biased region" description="Pro residues" evidence="2">
    <location>
        <begin position="1012"/>
        <end position="1023"/>
    </location>
</feature>
<dbReference type="GO" id="GO:0000175">
    <property type="term" value="F:3'-5'-RNA exonuclease activity"/>
    <property type="evidence" value="ECO:0007669"/>
    <property type="project" value="TreeGrafter"/>
</dbReference>
<evidence type="ECO:0000313" key="6">
    <source>
        <dbReference type="EMBL" id="CAL4776476.1"/>
    </source>
</evidence>
<dbReference type="SMART" id="SM00360">
    <property type="entry name" value="RRM"/>
    <property type="match status" value="2"/>
</dbReference>
<keyword evidence="7" id="KW-1185">Reference proteome</keyword>
<feature type="region of interest" description="Disordered" evidence="2">
    <location>
        <begin position="1009"/>
        <end position="1051"/>
    </location>
</feature>
<dbReference type="GO" id="GO:0000288">
    <property type="term" value="P:nuclear-transcribed mRNA catabolic process, deadenylation-dependent decay"/>
    <property type="evidence" value="ECO:0007669"/>
    <property type="project" value="TreeGrafter"/>
</dbReference>
<protein>
    <submittedName>
        <fullName evidence="6">2',5'-phosphodiesterase 12 (2'-PDE) (2-PDE) (Mitochondrial deadenylase)</fullName>
    </submittedName>
</protein>
<dbReference type="AlphaFoldDB" id="A0A9P1FTM7"/>
<dbReference type="Gene3D" id="1.20.58.80">
    <property type="entry name" value="Phosphotransferase system, lactose/cellobiose-type IIA subunit"/>
    <property type="match status" value="1"/>
</dbReference>
<evidence type="ECO:0000256" key="1">
    <source>
        <dbReference type="PROSITE-ProRule" id="PRU00176"/>
    </source>
</evidence>
<dbReference type="GO" id="GO:0003723">
    <property type="term" value="F:RNA binding"/>
    <property type="evidence" value="ECO:0007669"/>
    <property type="project" value="UniProtKB-UniRule"/>
</dbReference>
<reference evidence="4" key="1">
    <citation type="submission" date="2022-10" db="EMBL/GenBank/DDBJ databases">
        <authorList>
            <person name="Chen Y."/>
            <person name="Dougan E. K."/>
            <person name="Chan C."/>
            <person name="Rhodes N."/>
            <person name="Thang M."/>
        </authorList>
    </citation>
    <scope>NUCLEOTIDE SEQUENCE</scope>
</reference>
<dbReference type="Pfam" id="PF03372">
    <property type="entry name" value="Exo_endo_phos"/>
    <property type="match status" value="1"/>
</dbReference>
<evidence type="ECO:0000259" key="3">
    <source>
        <dbReference type="PROSITE" id="PS50102"/>
    </source>
</evidence>
<dbReference type="PROSITE" id="PS50102">
    <property type="entry name" value="RRM"/>
    <property type="match status" value="2"/>
</dbReference>
<dbReference type="InterPro" id="IPR000504">
    <property type="entry name" value="RRM_dom"/>
</dbReference>
<feature type="region of interest" description="Disordered" evidence="2">
    <location>
        <begin position="940"/>
        <end position="976"/>
    </location>
</feature>
<feature type="domain" description="RRM" evidence="3">
    <location>
        <begin position="773"/>
        <end position="863"/>
    </location>
</feature>
<dbReference type="CDD" id="cd00590">
    <property type="entry name" value="RRM_SF"/>
    <property type="match status" value="2"/>
</dbReference>
<dbReference type="SUPFAM" id="SSF116846">
    <property type="entry name" value="MIT domain"/>
    <property type="match status" value="1"/>
</dbReference>
<evidence type="ECO:0000313" key="4">
    <source>
        <dbReference type="EMBL" id="CAI3989164.1"/>
    </source>
</evidence>
<reference evidence="5" key="2">
    <citation type="submission" date="2024-04" db="EMBL/GenBank/DDBJ databases">
        <authorList>
            <person name="Chen Y."/>
            <person name="Shah S."/>
            <person name="Dougan E. K."/>
            <person name="Thang M."/>
            <person name="Chan C."/>
        </authorList>
    </citation>
    <scope>NUCLEOTIDE SEQUENCE [LARGE SCALE GENOMIC DNA]</scope>
</reference>
<comment type="caution">
    <text evidence="4">The sequence shown here is derived from an EMBL/GenBank/DDBJ whole genome shotgun (WGS) entry which is preliminary data.</text>
</comment>
<dbReference type="GO" id="GO:0005739">
    <property type="term" value="C:mitochondrion"/>
    <property type="evidence" value="ECO:0007669"/>
    <property type="project" value="TreeGrafter"/>
</dbReference>
<dbReference type="Gene3D" id="3.30.70.330">
    <property type="match status" value="2"/>
</dbReference>
<dbReference type="Proteomes" id="UP001152797">
    <property type="component" value="Unassembled WGS sequence"/>
</dbReference>
<feature type="region of interest" description="Disordered" evidence="2">
    <location>
        <begin position="1136"/>
        <end position="1155"/>
    </location>
</feature>
<dbReference type="SUPFAM" id="SSF56219">
    <property type="entry name" value="DNase I-like"/>
    <property type="match status" value="1"/>
</dbReference>
<dbReference type="InterPro" id="IPR035979">
    <property type="entry name" value="RBD_domain_sf"/>
</dbReference>
<dbReference type="OrthoDB" id="449158at2759"/>
<evidence type="ECO:0000256" key="2">
    <source>
        <dbReference type="SAM" id="MobiDB-lite"/>
    </source>
</evidence>
<evidence type="ECO:0000313" key="5">
    <source>
        <dbReference type="EMBL" id="CAL1142539.1"/>
    </source>
</evidence>
<dbReference type="SUPFAM" id="SSF54928">
    <property type="entry name" value="RNA-binding domain, RBD"/>
    <property type="match status" value="1"/>
</dbReference>
<dbReference type="InterPro" id="IPR012677">
    <property type="entry name" value="Nucleotide-bd_a/b_plait_sf"/>
</dbReference>
<keyword evidence="1" id="KW-0694">RNA-binding</keyword>
<dbReference type="InterPro" id="IPR050410">
    <property type="entry name" value="CCR4/nocturin_mRNA_transcr"/>
</dbReference>
<dbReference type="EMBL" id="CAMXCT020001338">
    <property type="protein sequence ID" value="CAL1142539.1"/>
    <property type="molecule type" value="Genomic_DNA"/>
</dbReference>
<dbReference type="Pfam" id="PF00076">
    <property type="entry name" value="RRM_1"/>
    <property type="match status" value="2"/>
</dbReference>
<dbReference type="InterPro" id="IPR036181">
    <property type="entry name" value="MIT_dom_sf"/>
</dbReference>
<name>A0A9P1FTM7_9DINO</name>